<name>A0A174IQX1_9CLOT</name>
<dbReference type="Pfam" id="PF00331">
    <property type="entry name" value="Glyco_hydro_10"/>
    <property type="match status" value="1"/>
</dbReference>
<reference evidence="11 12" key="1">
    <citation type="submission" date="2015-09" db="EMBL/GenBank/DDBJ databases">
        <authorList>
            <consortium name="Pathogen Informatics"/>
        </authorList>
    </citation>
    <scope>NUCLEOTIDE SEQUENCE [LARGE SCALE GENOMIC DNA]</scope>
    <source>
        <strain evidence="11 12">2789STDY5834855</strain>
    </source>
</reference>
<protein>
    <recommendedName>
        <fullName evidence="7">Beta-xylanase</fullName>
        <ecNumber evidence="7">3.2.1.8</ecNumber>
    </recommendedName>
</protein>
<accession>A0A174IQX1</accession>
<keyword evidence="9" id="KW-0732">Signal</keyword>
<dbReference type="InterPro" id="IPR013783">
    <property type="entry name" value="Ig-like_fold"/>
</dbReference>
<keyword evidence="8" id="KW-0812">Transmembrane</keyword>
<evidence type="ECO:0000256" key="2">
    <source>
        <dbReference type="ARBA" id="ARBA00022737"/>
    </source>
</evidence>
<dbReference type="Gene3D" id="2.60.120.260">
    <property type="entry name" value="Galactose-binding domain-like"/>
    <property type="match status" value="2"/>
</dbReference>
<evidence type="ECO:0000256" key="8">
    <source>
        <dbReference type="SAM" id="Phobius"/>
    </source>
</evidence>
<proteinExistence type="inferred from homology"/>
<dbReference type="GO" id="GO:0031176">
    <property type="term" value="F:endo-1,4-beta-xylanase activity"/>
    <property type="evidence" value="ECO:0007669"/>
    <property type="project" value="UniProtKB-EC"/>
</dbReference>
<dbReference type="InterPro" id="IPR001000">
    <property type="entry name" value="GH10_dom"/>
</dbReference>
<dbReference type="Pfam" id="PF16403">
    <property type="entry name" value="Bact_surface_Ig-like"/>
    <property type="match status" value="1"/>
</dbReference>
<dbReference type="CDD" id="cd00005">
    <property type="entry name" value="CBM9_like_1"/>
    <property type="match status" value="1"/>
</dbReference>
<dbReference type="Gene3D" id="3.20.20.80">
    <property type="entry name" value="Glycosidases"/>
    <property type="match status" value="1"/>
</dbReference>
<dbReference type="RefSeq" id="WP_055278006.1">
    <property type="nucleotide sequence ID" value="NZ_CYZV01000078.1"/>
</dbReference>
<dbReference type="SUPFAM" id="SSF51445">
    <property type="entry name" value="(Trans)glycosidases"/>
    <property type="match status" value="1"/>
</dbReference>
<dbReference type="InterPro" id="IPR003305">
    <property type="entry name" value="CenC_carb-bd"/>
</dbReference>
<gene>
    <name evidence="11" type="primary">xynC</name>
    <name evidence="11" type="ORF">ERS852470_03662</name>
</gene>
<dbReference type="InterPro" id="IPR010502">
    <property type="entry name" value="Carb-bd_dom_fam9"/>
</dbReference>
<sequence length="1216" mass="137142">MKKIKFMSVLLSGLIILNPLSSLTVEANEINKEVVFYDFEDGNKGNWYNSGDGKVEIITDNPISGDYSLECSERTQGWNGATLDLKGLLEEGKVYDISFKIRAKNEGANSVNVTVYRQYNVLDESGKITGKKEEYYDNYIGGWLDGQNIVDVQINSNEAIELKGAYKLEDSSEDKELTALNIKIESNNINLSYILDDFVVSEKGTSDSEGDGQTTDEVKFNFESENHEFSGRINSKVEIVEEAYEGNCSLKVSNRTETFDGPIINMTNYLEEGETYKLSTWVKYNDGPNKKAFKLQFSNEFTDKDTQYETIAEKSVKKGEWTLIEGEYTIPNSENLKSYSFYMETSYKETADSDPESADYDLMDFYIDEVKFAKIEKPDNKHEANIKSLHETLSDSLGEEFVLGVAVTPQQLQEGSEYEALISKHFNAIVAENVMKVEPMRPSEDMYYWDDADKVVNYAYENDMLMRGHALVWHSQMPSWFFKESEDSSKEVSSEGLLERMKEHITTVASRYAGKVYAWDVVNEVMADGISENGLRRDNENSKWARIIGDLDGDGDDDDYIEAAFRAAREADPNAKLIINEYGAESAGRKQDALYNLIERLLIAGVPVDGVGLQMHISMYNPDVKSIEATIERFAELKKYNPDFTVQVTELDVSIYKSDSDGEITITPEILLEQAYRYQELFDLFKEQTVKGNIDMTLVWGVTDNDSWLNNFPVKGRKNAPLLFDTNFKSKPAYWALVEPSSIAVKTKGIEAKKVEEVNDLAWKLSNSIEVNKRIEGKEDTKANVKVVWDKENIHINANITDTSINDNDSIEFYVGNSEAITVKRTSENEKVDESGYNVTLAIPLGDNEIEIEDTISFEVRINNYYGDNLKSVSVWNDINGGEIKEEEFGEIIFKPTSKITNAVEGLPEIDGEIDDTWNNAEVINVNNFSVGKGGAIAEVRTLWNGKYLYVLAEVTDDILNSDSSYDHEKDSIELFVDLNNAKTQFYDEDDAQYRINYKNETSFNGSCDTDNFDSATQIVDGGYIVEVAICVGENKENSLIGFDVQVNDADATGKRVAVANWCDMSGLGWQKSINYGNIILNKNDDVEIPSEDNTVPEIIANDIILNLGDEFNPYSIVKANDKEDGDITDKIKVVENTVDTKRIGDYKVIYSVEDSMGESVTKEIKVSVIKKNSTGNNNNINKLPQTGNENLMYMMIISILFILIGIKIRYNKVIK</sequence>
<dbReference type="InterPro" id="IPR008979">
    <property type="entry name" value="Galactose-bd-like_sf"/>
</dbReference>
<dbReference type="EMBL" id="CYZV01000078">
    <property type="protein sequence ID" value="CUO89734.1"/>
    <property type="molecule type" value="Genomic_DNA"/>
</dbReference>
<keyword evidence="2" id="KW-0677">Repeat</keyword>
<dbReference type="EC" id="3.2.1.8" evidence="7"/>
<feature type="domain" description="GH10" evidence="10">
    <location>
        <begin position="383"/>
        <end position="740"/>
    </location>
</feature>
<dbReference type="InterPro" id="IPR044846">
    <property type="entry name" value="GH10"/>
</dbReference>
<comment type="catalytic activity">
    <reaction evidence="7">
        <text>Endohydrolysis of (1-&gt;4)-beta-D-xylosidic linkages in xylans.</text>
        <dbReference type="EC" id="3.2.1.8"/>
    </reaction>
</comment>
<dbReference type="GO" id="GO:0045493">
    <property type="term" value="P:xylan catabolic process"/>
    <property type="evidence" value="ECO:0007669"/>
    <property type="project" value="UniProtKB-KW"/>
</dbReference>
<keyword evidence="8" id="KW-0472">Membrane</keyword>
<evidence type="ECO:0000256" key="1">
    <source>
        <dbReference type="ARBA" id="ARBA00007495"/>
    </source>
</evidence>
<keyword evidence="11" id="KW-0858">Xylan degradation</keyword>
<evidence type="ECO:0000256" key="7">
    <source>
        <dbReference type="RuleBase" id="RU361174"/>
    </source>
</evidence>
<dbReference type="Gene3D" id="2.60.40.10">
    <property type="entry name" value="Immunoglobulins"/>
    <property type="match status" value="1"/>
</dbReference>
<dbReference type="Pfam" id="PF06452">
    <property type="entry name" value="CBM9_1"/>
    <property type="match status" value="2"/>
</dbReference>
<comment type="similarity">
    <text evidence="1 7">Belongs to the glycosyl hydrolase 10 (cellulase F) family.</text>
</comment>
<feature type="signal peptide" evidence="9">
    <location>
        <begin position="1"/>
        <end position="27"/>
    </location>
</feature>
<dbReference type="SMART" id="SM00633">
    <property type="entry name" value="Glyco_10"/>
    <property type="match status" value="1"/>
</dbReference>
<dbReference type="AlphaFoldDB" id="A0A174IQX1"/>
<dbReference type="PROSITE" id="PS51760">
    <property type="entry name" value="GH10_2"/>
    <property type="match status" value="1"/>
</dbReference>
<dbReference type="Proteomes" id="UP000095558">
    <property type="component" value="Unassembled WGS sequence"/>
</dbReference>
<dbReference type="SUPFAM" id="SSF49344">
    <property type="entry name" value="CBD9-like"/>
    <property type="match status" value="2"/>
</dbReference>
<dbReference type="InterPro" id="IPR032179">
    <property type="entry name" value="Cry22Aa_Ig-like"/>
</dbReference>
<evidence type="ECO:0000256" key="9">
    <source>
        <dbReference type="SAM" id="SignalP"/>
    </source>
</evidence>
<dbReference type="PANTHER" id="PTHR31490">
    <property type="entry name" value="GLYCOSYL HYDROLASE"/>
    <property type="match status" value="1"/>
</dbReference>
<keyword evidence="5 7" id="KW-0326">Glycosidase</keyword>
<organism evidence="11 12">
    <name type="scientific">Clostridium disporicum</name>
    <dbReference type="NCBI Taxonomy" id="84024"/>
    <lineage>
        <taxon>Bacteria</taxon>
        <taxon>Bacillati</taxon>
        <taxon>Bacillota</taxon>
        <taxon>Clostridia</taxon>
        <taxon>Eubacteriales</taxon>
        <taxon>Clostridiaceae</taxon>
        <taxon>Clostridium</taxon>
    </lineage>
</organism>
<dbReference type="OrthoDB" id="9809277at2"/>
<dbReference type="PRINTS" id="PR00134">
    <property type="entry name" value="GLHYDRLASE10"/>
</dbReference>
<dbReference type="SUPFAM" id="SSF49785">
    <property type="entry name" value="Galactose-binding domain-like"/>
    <property type="match status" value="2"/>
</dbReference>
<keyword evidence="4 7" id="KW-0119">Carbohydrate metabolism</keyword>
<dbReference type="Gene3D" id="2.60.40.1190">
    <property type="match status" value="2"/>
</dbReference>
<dbReference type="InterPro" id="IPR017853">
    <property type="entry name" value="GH"/>
</dbReference>
<evidence type="ECO:0000256" key="3">
    <source>
        <dbReference type="ARBA" id="ARBA00022801"/>
    </source>
</evidence>
<dbReference type="Pfam" id="PF02018">
    <property type="entry name" value="CBM_4_9"/>
    <property type="match status" value="2"/>
</dbReference>
<dbReference type="GO" id="GO:0030246">
    <property type="term" value="F:carbohydrate binding"/>
    <property type="evidence" value="ECO:0007669"/>
    <property type="project" value="InterPro"/>
</dbReference>
<evidence type="ECO:0000313" key="12">
    <source>
        <dbReference type="Proteomes" id="UP000095558"/>
    </source>
</evidence>
<evidence type="ECO:0000313" key="11">
    <source>
        <dbReference type="EMBL" id="CUO89734.1"/>
    </source>
</evidence>
<keyword evidence="8" id="KW-1133">Transmembrane helix</keyword>
<evidence type="ECO:0000259" key="10">
    <source>
        <dbReference type="PROSITE" id="PS51760"/>
    </source>
</evidence>
<keyword evidence="3 7" id="KW-0378">Hydrolase</keyword>
<evidence type="ECO:0000256" key="5">
    <source>
        <dbReference type="ARBA" id="ARBA00023295"/>
    </source>
</evidence>
<feature type="transmembrane region" description="Helical" evidence="8">
    <location>
        <begin position="1192"/>
        <end position="1211"/>
    </location>
</feature>
<evidence type="ECO:0000256" key="6">
    <source>
        <dbReference type="ARBA" id="ARBA00023326"/>
    </source>
</evidence>
<keyword evidence="6 7" id="KW-0624">Polysaccharide degradation</keyword>
<feature type="chain" id="PRO_5008024506" description="Beta-xylanase" evidence="9">
    <location>
        <begin position="28"/>
        <end position="1216"/>
    </location>
</feature>
<dbReference type="PANTHER" id="PTHR31490:SF90">
    <property type="entry name" value="ENDO-1,4-BETA-XYLANASE A"/>
    <property type="match status" value="1"/>
</dbReference>
<evidence type="ECO:0000256" key="4">
    <source>
        <dbReference type="ARBA" id="ARBA00023277"/>
    </source>
</evidence>